<evidence type="ECO:0000313" key="3">
    <source>
        <dbReference type="Proteomes" id="UP001442494"/>
    </source>
</evidence>
<dbReference type="InterPro" id="IPR010004">
    <property type="entry name" value="Uncharacterised_Ycf66"/>
</dbReference>
<protein>
    <submittedName>
        <fullName evidence="2">Ycf66 family protein</fullName>
    </submittedName>
</protein>
<dbReference type="RefSeq" id="WP_190420198.1">
    <property type="nucleotide sequence ID" value="NZ_JAMPKK010000099.1"/>
</dbReference>
<keyword evidence="3" id="KW-1185">Reference proteome</keyword>
<keyword evidence="1" id="KW-0812">Transmembrane</keyword>
<feature type="transmembrane region" description="Helical" evidence="1">
    <location>
        <begin position="40"/>
        <end position="60"/>
    </location>
</feature>
<feature type="transmembrane region" description="Helical" evidence="1">
    <location>
        <begin position="6"/>
        <end position="28"/>
    </location>
</feature>
<gene>
    <name evidence="2" type="ORF">NDI37_26395</name>
</gene>
<dbReference type="Proteomes" id="UP001442494">
    <property type="component" value="Unassembled WGS sequence"/>
</dbReference>
<keyword evidence="1" id="KW-0472">Membrane</keyword>
<comment type="caution">
    <text evidence="2">The sequence shown here is derived from an EMBL/GenBank/DDBJ whole genome shotgun (WGS) entry which is preliminary data.</text>
</comment>
<evidence type="ECO:0000313" key="2">
    <source>
        <dbReference type="EMBL" id="MEP0867975.1"/>
    </source>
</evidence>
<proteinExistence type="predicted"/>
<dbReference type="EMBL" id="JAMPKK010000099">
    <property type="protein sequence ID" value="MEP0867975.1"/>
    <property type="molecule type" value="Genomic_DNA"/>
</dbReference>
<sequence length="95" mass="10601">MINFGLNIPSLLGILLALIGILIIPLGLSLRRPFRVGNVIQDIVFAVIYLLCGIILFFQGWRLDPVLQFGQLLLTISSIYLLIKDILRHSSISRG</sequence>
<reference evidence="2 3" key="1">
    <citation type="submission" date="2022-04" db="EMBL/GenBank/DDBJ databases">
        <title>Positive selection, recombination, and allopatry shape intraspecific diversity of widespread and dominant cyanobacteria.</title>
        <authorList>
            <person name="Wei J."/>
            <person name="Shu W."/>
            <person name="Hu C."/>
        </authorList>
    </citation>
    <scope>NUCLEOTIDE SEQUENCE [LARGE SCALE GENOMIC DNA]</scope>
    <source>
        <strain evidence="2 3">GB2-A5</strain>
    </source>
</reference>
<dbReference type="Pfam" id="PF07444">
    <property type="entry name" value="Ycf66_N"/>
    <property type="match status" value="1"/>
</dbReference>
<name>A0ABV0JWY5_9CYAN</name>
<accession>A0ABV0JWY5</accession>
<organism evidence="2 3">
    <name type="scientific">Funiculus sociatus GB2-A5</name>
    <dbReference type="NCBI Taxonomy" id="2933946"/>
    <lineage>
        <taxon>Bacteria</taxon>
        <taxon>Bacillati</taxon>
        <taxon>Cyanobacteriota</taxon>
        <taxon>Cyanophyceae</taxon>
        <taxon>Coleofasciculales</taxon>
        <taxon>Coleofasciculaceae</taxon>
        <taxon>Funiculus</taxon>
    </lineage>
</organism>
<feature type="transmembrane region" description="Helical" evidence="1">
    <location>
        <begin position="66"/>
        <end position="83"/>
    </location>
</feature>
<keyword evidence="1" id="KW-1133">Transmembrane helix</keyword>
<evidence type="ECO:0000256" key="1">
    <source>
        <dbReference type="SAM" id="Phobius"/>
    </source>
</evidence>